<comment type="caution">
    <text evidence="1">The sequence shown here is derived from an EMBL/GenBank/DDBJ whole genome shotgun (WGS) entry which is preliminary data.</text>
</comment>
<evidence type="ECO:0000313" key="2">
    <source>
        <dbReference type="Proteomes" id="UP001162992"/>
    </source>
</evidence>
<keyword evidence="2" id="KW-1185">Reference proteome</keyword>
<organism evidence="1 2">
    <name type="scientific">Diphasiastrum complanatum</name>
    <name type="common">Issler's clubmoss</name>
    <name type="synonym">Lycopodium complanatum</name>
    <dbReference type="NCBI Taxonomy" id="34168"/>
    <lineage>
        <taxon>Eukaryota</taxon>
        <taxon>Viridiplantae</taxon>
        <taxon>Streptophyta</taxon>
        <taxon>Embryophyta</taxon>
        <taxon>Tracheophyta</taxon>
        <taxon>Lycopodiopsida</taxon>
        <taxon>Lycopodiales</taxon>
        <taxon>Lycopodiaceae</taxon>
        <taxon>Lycopodioideae</taxon>
        <taxon>Diphasiastrum</taxon>
    </lineage>
</organism>
<name>A0ACC2B336_DIPCM</name>
<accession>A0ACC2B336</accession>
<dbReference type="Proteomes" id="UP001162992">
    <property type="component" value="Chromosome 18"/>
</dbReference>
<proteinExistence type="predicted"/>
<reference evidence="2" key="1">
    <citation type="journal article" date="2024" name="Proc. Natl. Acad. Sci. U.S.A.">
        <title>Extraordinary preservation of gene collinearity over three hundred million years revealed in homosporous lycophytes.</title>
        <authorList>
            <person name="Li C."/>
            <person name="Wickell D."/>
            <person name="Kuo L.Y."/>
            <person name="Chen X."/>
            <person name="Nie B."/>
            <person name="Liao X."/>
            <person name="Peng D."/>
            <person name="Ji J."/>
            <person name="Jenkins J."/>
            <person name="Williams M."/>
            <person name="Shu S."/>
            <person name="Plott C."/>
            <person name="Barry K."/>
            <person name="Rajasekar S."/>
            <person name="Grimwood J."/>
            <person name="Han X."/>
            <person name="Sun S."/>
            <person name="Hou Z."/>
            <person name="He W."/>
            <person name="Dai G."/>
            <person name="Sun C."/>
            <person name="Schmutz J."/>
            <person name="Leebens-Mack J.H."/>
            <person name="Li F.W."/>
            <person name="Wang L."/>
        </authorList>
    </citation>
    <scope>NUCLEOTIDE SEQUENCE [LARGE SCALE GENOMIC DNA]</scope>
    <source>
        <strain evidence="2">cv. PW_Plant_1</strain>
    </source>
</reference>
<gene>
    <name evidence="1" type="ORF">O6H91_18G079800</name>
</gene>
<evidence type="ECO:0000313" key="1">
    <source>
        <dbReference type="EMBL" id="KAJ7524135.1"/>
    </source>
</evidence>
<sequence length="610" mass="66381">MAAATSLVEKATSDLLIGPDWGMNLEICDIVNSDPGQAKDVVKAAKKRLGNKSPKVQILTLTVLETLIKNCGDAIHHQVAEKDVLHEMVKIVKKKGDMAVREKILVLLYSWQEAFGGSRGRYPQYYAAYDELRRMGVEFPEPAPENAVPIFTPPQTHPVTASPTLAYGFPAYPPPLEAPNATDVPGLSMSEIENARSGVEVLSEMLNAVDLQDKDGLKAEVIVELVEQCRSTQQRVVNLVNTTTDESLLFQGLALNDDLQRVLAKHDSLSSGSPSLPEKLAGVPTVLTGHYDDEDAEDDFSPLAHRSSSRVRVKSQAGQSNGPGVLKQPQMIPPPPSQMARRLPPPAGHIEKTVDLLSGDSYLNTVNPATATTQPAETSLFTSKESAALPVTPVTFQTSSPINQSLYVSSGQQQQFQPSHVSSENPLPPWAVTNEHLNPQQAALLYGSELPKPSVQQDHQVQSGFKTAPWNVTNSQPPNAQLNPLQTSITSLPPPPVLNTQRQQFFQQQAASSEQQRVSYSSGYESNVRGYNISPYDAGHFSQGYSTGNTQAVHNSRPQVNPKDKLFEDLVDFQSIGAKLKSSGVSVRHVRASSWMSFLAENFTRLPSCG</sequence>
<dbReference type="EMBL" id="CM055109">
    <property type="protein sequence ID" value="KAJ7524135.1"/>
    <property type="molecule type" value="Genomic_DNA"/>
</dbReference>
<protein>
    <submittedName>
        <fullName evidence="1">Uncharacterized protein</fullName>
    </submittedName>
</protein>